<dbReference type="FunFam" id="2.10.110.10:FF:000005">
    <property type="entry name" value="Testin isoform 1"/>
    <property type="match status" value="1"/>
</dbReference>
<keyword evidence="7 9" id="KW-0440">LIM domain</keyword>
<reference evidence="11 12" key="1">
    <citation type="journal article" date="2007" name="Nature">
        <title>Evolution of genes and genomes on the Drosophila phylogeny.</title>
        <authorList>
            <consortium name="Drosophila 12 Genomes Consortium"/>
            <person name="Clark A.G."/>
            <person name="Eisen M.B."/>
            <person name="Smith D.R."/>
            <person name="Bergman C.M."/>
            <person name="Oliver B."/>
            <person name="Markow T.A."/>
            <person name="Kaufman T.C."/>
            <person name="Kellis M."/>
            <person name="Gelbart W."/>
            <person name="Iyer V.N."/>
            <person name="Pollard D.A."/>
            <person name="Sackton T.B."/>
            <person name="Larracuente A.M."/>
            <person name="Singh N.D."/>
            <person name="Abad J.P."/>
            <person name="Abt D.N."/>
            <person name="Adryan B."/>
            <person name="Aguade M."/>
            <person name="Akashi H."/>
            <person name="Anderson W.W."/>
            <person name="Aquadro C.F."/>
            <person name="Ardell D.H."/>
            <person name="Arguello R."/>
            <person name="Artieri C.G."/>
            <person name="Barbash D.A."/>
            <person name="Barker D."/>
            <person name="Barsanti P."/>
            <person name="Batterham P."/>
            <person name="Batzoglou S."/>
            <person name="Begun D."/>
            <person name="Bhutkar A."/>
            <person name="Blanco E."/>
            <person name="Bosak S.A."/>
            <person name="Bradley R.K."/>
            <person name="Brand A.D."/>
            <person name="Brent M.R."/>
            <person name="Brooks A.N."/>
            <person name="Brown R.H."/>
            <person name="Butlin R.K."/>
            <person name="Caggese C."/>
            <person name="Calvi B.R."/>
            <person name="Bernardo de Carvalho A."/>
            <person name="Caspi A."/>
            <person name="Castrezana S."/>
            <person name="Celniker S.E."/>
            <person name="Chang J.L."/>
            <person name="Chapple C."/>
            <person name="Chatterji S."/>
            <person name="Chinwalla A."/>
            <person name="Civetta A."/>
            <person name="Clifton S.W."/>
            <person name="Comeron J.M."/>
            <person name="Costello J.C."/>
            <person name="Coyne J.A."/>
            <person name="Daub J."/>
            <person name="David R.G."/>
            <person name="Delcher A.L."/>
            <person name="Delehaunty K."/>
            <person name="Do C.B."/>
            <person name="Ebling H."/>
            <person name="Edwards K."/>
            <person name="Eickbush T."/>
            <person name="Evans J.D."/>
            <person name="Filipski A."/>
            <person name="Findeiss S."/>
            <person name="Freyhult E."/>
            <person name="Fulton L."/>
            <person name="Fulton R."/>
            <person name="Garcia A.C."/>
            <person name="Gardiner A."/>
            <person name="Garfield D.A."/>
            <person name="Garvin B.E."/>
            <person name="Gibson G."/>
            <person name="Gilbert D."/>
            <person name="Gnerre S."/>
            <person name="Godfrey J."/>
            <person name="Good R."/>
            <person name="Gotea V."/>
            <person name="Gravely B."/>
            <person name="Greenberg A.J."/>
            <person name="Griffiths-Jones S."/>
            <person name="Gross S."/>
            <person name="Guigo R."/>
            <person name="Gustafson E.A."/>
            <person name="Haerty W."/>
            <person name="Hahn M.W."/>
            <person name="Halligan D.L."/>
            <person name="Halpern A.L."/>
            <person name="Halter G.M."/>
            <person name="Han M.V."/>
            <person name="Heger A."/>
            <person name="Hillier L."/>
            <person name="Hinrichs A.S."/>
            <person name="Holmes I."/>
            <person name="Hoskins R.A."/>
            <person name="Hubisz M.J."/>
            <person name="Hultmark D."/>
            <person name="Huntley M.A."/>
            <person name="Jaffe D.B."/>
            <person name="Jagadeeshan S."/>
            <person name="Jeck W.R."/>
            <person name="Johnson J."/>
            <person name="Jones C.D."/>
            <person name="Jordan W.C."/>
            <person name="Karpen G.H."/>
            <person name="Kataoka E."/>
            <person name="Keightley P.D."/>
            <person name="Kheradpour P."/>
            <person name="Kirkness E.F."/>
            <person name="Koerich L.B."/>
            <person name="Kristiansen K."/>
            <person name="Kudrna D."/>
            <person name="Kulathinal R.J."/>
            <person name="Kumar S."/>
            <person name="Kwok R."/>
            <person name="Lander E."/>
            <person name="Langley C.H."/>
            <person name="Lapoint R."/>
            <person name="Lazzaro B.P."/>
            <person name="Lee S.J."/>
            <person name="Levesque L."/>
            <person name="Li R."/>
            <person name="Lin C.F."/>
            <person name="Lin M.F."/>
            <person name="Lindblad-Toh K."/>
            <person name="Llopart A."/>
            <person name="Long M."/>
            <person name="Low L."/>
            <person name="Lozovsky E."/>
            <person name="Lu J."/>
            <person name="Luo M."/>
            <person name="Machado C.A."/>
            <person name="Makalowski W."/>
            <person name="Marzo M."/>
            <person name="Matsuda M."/>
            <person name="Matzkin L."/>
            <person name="McAllister B."/>
            <person name="McBride C.S."/>
            <person name="McKernan B."/>
            <person name="McKernan K."/>
            <person name="Mendez-Lago M."/>
            <person name="Minx P."/>
            <person name="Mollenhauer M.U."/>
            <person name="Montooth K."/>
            <person name="Mount S.M."/>
            <person name="Mu X."/>
            <person name="Myers E."/>
            <person name="Negre B."/>
            <person name="Newfeld S."/>
            <person name="Nielsen R."/>
            <person name="Noor M.A."/>
            <person name="O'Grady P."/>
            <person name="Pachter L."/>
            <person name="Papaceit M."/>
            <person name="Parisi M.J."/>
            <person name="Parisi M."/>
            <person name="Parts L."/>
            <person name="Pedersen J.S."/>
            <person name="Pesole G."/>
            <person name="Phillippy A.M."/>
            <person name="Ponting C.P."/>
            <person name="Pop M."/>
            <person name="Porcelli D."/>
            <person name="Powell J.R."/>
            <person name="Prohaska S."/>
            <person name="Pruitt K."/>
            <person name="Puig M."/>
            <person name="Quesneville H."/>
            <person name="Ram K.R."/>
            <person name="Rand D."/>
            <person name="Rasmussen M.D."/>
            <person name="Reed L.K."/>
            <person name="Reenan R."/>
            <person name="Reily A."/>
            <person name="Remington K.A."/>
            <person name="Rieger T.T."/>
            <person name="Ritchie M.G."/>
            <person name="Robin C."/>
            <person name="Rogers Y.H."/>
            <person name="Rohde C."/>
            <person name="Rozas J."/>
            <person name="Rubenfield M.J."/>
            <person name="Ruiz A."/>
            <person name="Russo S."/>
            <person name="Salzberg S.L."/>
            <person name="Sanchez-Gracia A."/>
            <person name="Saranga D.J."/>
            <person name="Sato H."/>
            <person name="Schaeffer S.W."/>
            <person name="Schatz M.C."/>
            <person name="Schlenke T."/>
            <person name="Schwartz R."/>
            <person name="Segarra C."/>
            <person name="Singh R.S."/>
            <person name="Sirot L."/>
            <person name="Sirota M."/>
            <person name="Sisneros N.B."/>
            <person name="Smith C.D."/>
            <person name="Smith T.F."/>
            <person name="Spieth J."/>
            <person name="Stage D.E."/>
            <person name="Stark A."/>
            <person name="Stephan W."/>
            <person name="Strausberg R.L."/>
            <person name="Strempel S."/>
            <person name="Sturgill D."/>
            <person name="Sutton G."/>
            <person name="Sutton G.G."/>
            <person name="Tao W."/>
            <person name="Teichmann S."/>
            <person name="Tobari Y.N."/>
            <person name="Tomimura Y."/>
            <person name="Tsolas J.M."/>
            <person name="Valente V.L."/>
            <person name="Venter E."/>
            <person name="Venter J.C."/>
            <person name="Vicario S."/>
            <person name="Vieira F.G."/>
            <person name="Vilella A.J."/>
            <person name="Villasante A."/>
            <person name="Walenz B."/>
            <person name="Wang J."/>
            <person name="Wasserman M."/>
            <person name="Watts T."/>
            <person name="Wilson D."/>
            <person name="Wilson R.K."/>
            <person name="Wing R.A."/>
            <person name="Wolfner M.F."/>
            <person name="Wong A."/>
            <person name="Wong G.K."/>
            <person name="Wu C.I."/>
            <person name="Wu G."/>
            <person name="Yamamoto D."/>
            <person name="Yang H.P."/>
            <person name="Yang S.P."/>
            <person name="Yorke J.A."/>
            <person name="Yoshida K."/>
            <person name="Zdobnov E."/>
            <person name="Zhang P."/>
            <person name="Zhang Y."/>
            <person name="Zimin A.V."/>
            <person name="Baldwin J."/>
            <person name="Abdouelleil A."/>
            <person name="Abdulkadir J."/>
            <person name="Abebe A."/>
            <person name="Abera B."/>
            <person name="Abreu J."/>
            <person name="Acer S.C."/>
            <person name="Aftuck L."/>
            <person name="Alexander A."/>
            <person name="An P."/>
            <person name="Anderson E."/>
            <person name="Anderson S."/>
            <person name="Arachi H."/>
            <person name="Azer M."/>
            <person name="Bachantsang P."/>
            <person name="Barry A."/>
            <person name="Bayul T."/>
            <person name="Berlin A."/>
            <person name="Bessette D."/>
            <person name="Bloom T."/>
            <person name="Blye J."/>
            <person name="Boguslavskiy L."/>
            <person name="Bonnet C."/>
            <person name="Boukhgalter B."/>
            <person name="Bourzgui I."/>
            <person name="Brown A."/>
            <person name="Cahill P."/>
            <person name="Channer S."/>
            <person name="Cheshatsang Y."/>
            <person name="Chuda L."/>
            <person name="Citroen M."/>
            <person name="Collymore A."/>
            <person name="Cooke P."/>
            <person name="Costello M."/>
            <person name="D'Aco K."/>
            <person name="Daza R."/>
            <person name="De Haan G."/>
            <person name="DeGray S."/>
            <person name="DeMaso C."/>
            <person name="Dhargay N."/>
            <person name="Dooley K."/>
            <person name="Dooley E."/>
            <person name="Doricent M."/>
            <person name="Dorje P."/>
            <person name="Dorjee K."/>
            <person name="Dupes A."/>
            <person name="Elong R."/>
            <person name="Falk J."/>
            <person name="Farina A."/>
            <person name="Faro S."/>
            <person name="Ferguson D."/>
            <person name="Fisher S."/>
            <person name="Foley C.D."/>
            <person name="Franke A."/>
            <person name="Friedrich D."/>
            <person name="Gadbois L."/>
            <person name="Gearin G."/>
            <person name="Gearin C.R."/>
            <person name="Giannoukos G."/>
            <person name="Goode T."/>
            <person name="Graham J."/>
            <person name="Grandbois E."/>
            <person name="Grewal S."/>
            <person name="Gyaltsen K."/>
            <person name="Hafez N."/>
            <person name="Hagos B."/>
            <person name="Hall J."/>
            <person name="Henson C."/>
            <person name="Hollinger A."/>
            <person name="Honan T."/>
            <person name="Huard M.D."/>
            <person name="Hughes L."/>
            <person name="Hurhula B."/>
            <person name="Husby M.E."/>
            <person name="Kamat A."/>
            <person name="Kanga B."/>
            <person name="Kashin S."/>
            <person name="Khazanovich D."/>
            <person name="Kisner P."/>
            <person name="Lance K."/>
            <person name="Lara M."/>
            <person name="Lee W."/>
            <person name="Lennon N."/>
            <person name="Letendre F."/>
            <person name="LeVine R."/>
            <person name="Lipovsky A."/>
            <person name="Liu X."/>
            <person name="Liu J."/>
            <person name="Liu S."/>
            <person name="Lokyitsang T."/>
            <person name="Lokyitsang Y."/>
            <person name="Lubonja R."/>
            <person name="Lui A."/>
            <person name="MacDonald P."/>
            <person name="Magnisalis V."/>
            <person name="Maru K."/>
            <person name="Matthews C."/>
            <person name="McCusker W."/>
            <person name="McDonough S."/>
            <person name="Mehta T."/>
            <person name="Meldrim J."/>
            <person name="Meneus L."/>
            <person name="Mihai O."/>
            <person name="Mihalev A."/>
            <person name="Mihova T."/>
            <person name="Mittelman R."/>
            <person name="Mlenga V."/>
            <person name="Montmayeur A."/>
            <person name="Mulrain L."/>
            <person name="Navidi A."/>
            <person name="Naylor J."/>
            <person name="Negash T."/>
            <person name="Nguyen T."/>
            <person name="Nguyen N."/>
            <person name="Nicol R."/>
            <person name="Norbu C."/>
            <person name="Norbu N."/>
            <person name="Novod N."/>
            <person name="O'Neill B."/>
            <person name="Osman S."/>
            <person name="Markiewicz E."/>
            <person name="Oyono O.L."/>
            <person name="Patti C."/>
            <person name="Phunkhang P."/>
            <person name="Pierre F."/>
            <person name="Priest M."/>
            <person name="Raghuraman S."/>
            <person name="Rege F."/>
            <person name="Reyes R."/>
            <person name="Rise C."/>
            <person name="Rogov P."/>
            <person name="Ross K."/>
            <person name="Ryan E."/>
            <person name="Settipalli S."/>
            <person name="Shea T."/>
            <person name="Sherpa N."/>
            <person name="Shi L."/>
            <person name="Shih D."/>
            <person name="Sparrow T."/>
            <person name="Spaulding J."/>
            <person name="Stalker J."/>
            <person name="Stange-Thomann N."/>
            <person name="Stavropoulos S."/>
            <person name="Stone C."/>
            <person name="Strader C."/>
            <person name="Tesfaye S."/>
            <person name="Thomson T."/>
            <person name="Thoulutsang Y."/>
            <person name="Thoulutsang D."/>
            <person name="Topham K."/>
            <person name="Topping I."/>
            <person name="Tsamla T."/>
            <person name="Vassiliev H."/>
            <person name="Vo A."/>
            <person name="Wangchuk T."/>
            <person name="Wangdi T."/>
            <person name="Weiand M."/>
            <person name="Wilkinson J."/>
            <person name="Wilson A."/>
            <person name="Yadav S."/>
            <person name="Young G."/>
            <person name="Yu Q."/>
            <person name="Zembek L."/>
            <person name="Zhong D."/>
            <person name="Zimmer A."/>
            <person name="Zwirko Z."/>
            <person name="Jaffe D.B."/>
            <person name="Alvarez P."/>
            <person name="Brockman W."/>
            <person name="Butler J."/>
            <person name="Chin C."/>
            <person name="Gnerre S."/>
            <person name="Grabherr M."/>
            <person name="Kleber M."/>
            <person name="Mauceli E."/>
            <person name="MacCallum I."/>
        </authorList>
    </citation>
    <scope>NUCLEOTIDE SEQUENCE [LARGE SCALE GENOMIC DNA]</scope>
    <source>
        <strain evidence="12">Tucson 15287-2541.00</strain>
    </source>
</reference>
<evidence type="ECO:0000256" key="7">
    <source>
        <dbReference type="ARBA" id="ARBA00023038"/>
    </source>
</evidence>
<keyword evidence="5 9" id="KW-0862">Zinc</keyword>
<evidence type="ECO:0000313" key="12">
    <source>
        <dbReference type="Proteomes" id="UP000001070"/>
    </source>
</evidence>
<dbReference type="HOGENOM" id="CLU_001357_4_1_1"/>
<accession>B4JAE8</accession>
<dbReference type="GO" id="GO:0055120">
    <property type="term" value="C:striated muscle dense body"/>
    <property type="evidence" value="ECO:0007669"/>
    <property type="project" value="UniProtKB-ARBA"/>
</dbReference>
<keyword evidence="12" id="KW-1185">Reference proteome</keyword>
<comment type="subcellular location">
    <subcellularLocation>
        <location evidence="1">Cell junction</location>
    </subcellularLocation>
    <subcellularLocation>
        <location evidence="8">Cytoplasm</location>
        <location evidence="8">Myofibril</location>
        <location evidence="8">Sarcomere</location>
        <location evidence="8">M line</location>
    </subcellularLocation>
</comment>
<dbReference type="Gene3D" id="2.10.110.10">
    <property type="entry name" value="Cysteine Rich Protein"/>
    <property type="match status" value="3"/>
</dbReference>
<organism evidence="12">
    <name type="scientific">Drosophila grimshawi</name>
    <name type="common">Hawaiian fruit fly</name>
    <name type="synonym">Idiomyia grimshawi</name>
    <dbReference type="NCBI Taxonomy" id="7222"/>
    <lineage>
        <taxon>Eukaryota</taxon>
        <taxon>Metazoa</taxon>
        <taxon>Ecdysozoa</taxon>
        <taxon>Arthropoda</taxon>
        <taxon>Hexapoda</taxon>
        <taxon>Insecta</taxon>
        <taxon>Pterygota</taxon>
        <taxon>Neoptera</taxon>
        <taxon>Endopterygota</taxon>
        <taxon>Diptera</taxon>
        <taxon>Brachycera</taxon>
        <taxon>Muscomorpha</taxon>
        <taxon>Ephydroidea</taxon>
        <taxon>Drosophilidae</taxon>
        <taxon>Drosophila</taxon>
        <taxon>Hawaiian Drosophila</taxon>
    </lineage>
</organism>
<keyword evidence="6" id="KW-0965">Cell junction</keyword>
<keyword evidence="2" id="KW-0963">Cytoplasm</keyword>
<sequence>MESKSNDKAVEEQEHYQCHKCKEMITKRVVCALGKRWHPEHFLCRDCDKQIKDDIFNIQEGEPVCSECFLERYTSTCAACKEPILDRTIRAMGTNWHENCFVCDGACKQPLKDCAFFERDGKAYCKQDYEDMFAVRCAKCEKPITENAIVAMNAKWHSDCFCCNRCENPITTKTFTIEGDKPICPACTC</sequence>
<protein>
    <submittedName>
        <fullName evidence="11">GH10298</fullName>
    </submittedName>
</protein>
<dbReference type="PhylomeDB" id="B4JAE8"/>
<dbReference type="PANTHER" id="PTHR24214:SF38">
    <property type="entry name" value="PDZ AND LIM DOMAIN PROTEIN ZASP-RELATED"/>
    <property type="match status" value="1"/>
</dbReference>
<dbReference type="GO" id="GO:0030018">
    <property type="term" value="C:Z disc"/>
    <property type="evidence" value="ECO:0007669"/>
    <property type="project" value="TreeGrafter"/>
</dbReference>
<evidence type="ECO:0000256" key="6">
    <source>
        <dbReference type="ARBA" id="ARBA00022949"/>
    </source>
</evidence>
<gene>
    <name evidence="11" type="primary">Dgri\GH10298</name>
    <name evidence="11" type="ORF">Dgri_GH10298</name>
</gene>
<feature type="domain" description="LIM zinc-binding" evidence="10">
    <location>
        <begin position="136"/>
        <end position="189"/>
    </location>
</feature>
<feature type="domain" description="LIM zinc-binding" evidence="10">
    <location>
        <begin position="16"/>
        <end position="74"/>
    </location>
</feature>
<keyword evidence="3 9" id="KW-0479">Metal-binding</keyword>
<evidence type="ECO:0000256" key="8">
    <source>
        <dbReference type="ARBA" id="ARBA00037833"/>
    </source>
</evidence>
<dbReference type="PANTHER" id="PTHR24214">
    <property type="entry name" value="PDZ AND LIM DOMAIN PROTEIN ZASP"/>
    <property type="match status" value="1"/>
</dbReference>
<dbReference type="GO" id="GO:0061061">
    <property type="term" value="P:muscle structure development"/>
    <property type="evidence" value="ECO:0007669"/>
    <property type="project" value="TreeGrafter"/>
</dbReference>
<feature type="domain" description="LIM zinc-binding" evidence="10">
    <location>
        <begin position="75"/>
        <end position="135"/>
    </location>
</feature>
<dbReference type="CDD" id="cd08368">
    <property type="entry name" value="LIM"/>
    <property type="match status" value="1"/>
</dbReference>
<evidence type="ECO:0000259" key="10">
    <source>
        <dbReference type="PROSITE" id="PS50023"/>
    </source>
</evidence>
<dbReference type="GO" id="GO:0005912">
    <property type="term" value="C:adherens junction"/>
    <property type="evidence" value="ECO:0007669"/>
    <property type="project" value="TreeGrafter"/>
</dbReference>
<evidence type="ECO:0000256" key="1">
    <source>
        <dbReference type="ARBA" id="ARBA00004282"/>
    </source>
</evidence>
<dbReference type="KEGG" id="dgr:6561747"/>
<dbReference type="OMA" id="DYEDMFA"/>
<evidence type="ECO:0000313" key="11">
    <source>
        <dbReference type="EMBL" id="EDW03819.1"/>
    </source>
</evidence>
<dbReference type="GO" id="GO:0001725">
    <property type="term" value="C:stress fiber"/>
    <property type="evidence" value="ECO:0007669"/>
    <property type="project" value="TreeGrafter"/>
</dbReference>
<dbReference type="PROSITE" id="PS50023">
    <property type="entry name" value="LIM_DOMAIN_2"/>
    <property type="match status" value="3"/>
</dbReference>
<dbReference type="Pfam" id="PF00412">
    <property type="entry name" value="LIM"/>
    <property type="match status" value="3"/>
</dbReference>
<evidence type="ECO:0000256" key="5">
    <source>
        <dbReference type="ARBA" id="ARBA00022833"/>
    </source>
</evidence>
<dbReference type="FunFam" id="2.10.110.10:FF:000009">
    <property type="entry name" value="Paxillin isoform 1"/>
    <property type="match status" value="1"/>
</dbReference>
<dbReference type="Proteomes" id="UP000001070">
    <property type="component" value="Unassembled WGS sequence"/>
</dbReference>
<evidence type="ECO:0000256" key="4">
    <source>
        <dbReference type="ARBA" id="ARBA00022737"/>
    </source>
</evidence>
<dbReference type="AlphaFoldDB" id="B4JAE8"/>
<dbReference type="FunFam" id="2.10.110.10:FF:000008">
    <property type="entry name" value="Paxillin isoform 1"/>
    <property type="match status" value="1"/>
</dbReference>
<proteinExistence type="predicted"/>
<dbReference type="OrthoDB" id="1112565at2759"/>
<dbReference type="GO" id="GO:0046872">
    <property type="term" value="F:metal ion binding"/>
    <property type="evidence" value="ECO:0007669"/>
    <property type="project" value="UniProtKB-KW"/>
</dbReference>
<dbReference type="GO" id="GO:0030036">
    <property type="term" value="P:actin cytoskeleton organization"/>
    <property type="evidence" value="ECO:0007669"/>
    <property type="project" value="TreeGrafter"/>
</dbReference>
<dbReference type="GO" id="GO:0031430">
    <property type="term" value="C:M band"/>
    <property type="evidence" value="ECO:0007669"/>
    <property type="project" value="UniProtKB-SubCell"/>
</dbReference>
<dbReference type="InterPro" id="IPR050604">
    <property type="entry name" value="PDZ-LIM_domain"/>
</dbReference>
<evidence type="ECO:0000256" key="2">
    <source>
        <dbReference type="ARBA" id="ARBA00022490"/>
    </source>
</evidence>
<dbReference type="FunCoup" id="B4JAE8">
    <property type="interactions" value="19"/>
</dbReference>
<evidence type="ECO:0000256" key="3">
    <source>
        <dbReference type="ARBA" id="ARBA00022723"/>
    </source>
</evidence>
<dbReference type="eggNOG" id="KOG1703">
    <property type="taxonomic scope" value="Eukaryota"/>
</dbReference>
<dbReference type="GO" id="GO:0007507">
    <property type="term" value="P:heart development"/>
    <property type="evidence" value="ECO:0007669"/>
    <property type="project" value="TreeGrafter"/>
</dbReference>
<dbReference type="GO" id="GO:0003779">
    <property type="term" value="F:actin binding"/>
    <property type="evidence" value="ECO:0007669"/>
    <property type="project" value="TreeGrafter"/>
</dbReference>
<dbReference type="PROSITE" id="PS00478">
    <property type="entry name" value="LIM_DOMAIN_1"/>
    <property type="match status" value="2"/>
</dbReference>
<name>B4JAE8_DROGR</name>
<dbReference type="SMART" id="SM00132">
    <property type="entry name" value="LIM"/>
    <property type="match status" value="3"/>
</dbReference>
<dbReference type="SMR" id="B4JAE8"/>
<keyword evidence="4" id="KW-0677">Repeat</keyword>
<dbReference type="GO" id="GO:0051371">
    <property type="term" value="F:muscle alpha-actinin binding"/>
    <property type="evidence" value="ECO:0007669"/>
    <property type="project" value="TreeGrafter"/>
</dbReference>
<dbReference type="EMBL" id="CH916368">
    <property type="protein sequence ID" value="EDW03819.1"/>
    <property type="molecule type" value="Genomic_DNA"/>
</dbReference>
<dbReference type="InterPro" id="IPR001781">
    <property type="entry name" value="Znf_LIM"/>
</dbReference>
<dbReference type="GO" id="GO:0031941">
    <property type="term" value="C:filamentous actin"/>
    <property type="evidence" value="ECO:0007669"/>
    <property type="project" value="TreeGrafter"/>
</dbReference>
<evidence type="ECO:0000256" key="9">
    <source>
        <dbReference type="PROSITE-ProRule" id="PRU00125"/>
    </source>
</evidence>
<dbReference type="SUPFAM" id="SSF57716">
    <property type="entry name" value="Glucocorticoid receptor-like (DNA-binding domain)"/>
    <property type="match status" value="3"/>
</dbReference>
<dbReference type="STRING" id="7222.B4JAE8"/>
<dbReference type="InParanoid" id="B4JAE8"/>